<dbReference type="EMBL" id="JAAOZQ010000148">
    <property type="protein sequence ID" value="KAF7516086.1"/>
    <property type="molecule type" value="Genomic_DNA"/>
</dbReference>
<organism evidence="1 2">
    <name type="scientific">Penicillium crustosum</name>
    <name type="common">Blue mold fungus</name>
    <dbReference type="NCBI Taxonomy" id="36656"/>
    <lineage>
        <taxon>Eukaryota</taxon>
        <taxon>Fungi</taxon>
        <taxon>Dikarya</taxon>
        <taxon>Ascomycota</taxon>
        <taxon>Pezizomycotina</taxon>
        <taxon>Eurotiomycetes</taxon>
        <taxon>Eurotiomycetidae</taxon>
        <taxon>Eurotiales</taxon>
        <taxon>Aspergillaceae</taxon>
        <taxon>Penicillium</taxon>
    </lineage>
</organism>
<dbReference type="OrthoDB" id="10446851at2759"/>
<comment type="caution">
    <text evidence="1">The sequence shown here is derived from an EMBL/GenBank/DDBJ whole genome shotgun (WGS) entry which is preliminary data.</text>
</comment>
<reference evidence="1" key="1">
    <citation type="submission" date="2020-02" db="EMBL/GenBank/DDBJ databases">
        <authorList>
            <person name="Lichtner F.J."/>
        </authorList>
    </citation>
    <scope>NUCLEOTIDE SEQUENCE</scope>
    <source>
        <strain evidence="1">G10</strain>
    </source>
</reference>
<keyword evidence="2" id="KW-1185">Reference proteome</keyword>
<dbReference type="AlphaFoldDB" id="A0A9P5KYX6"/>
<proteinExistence type="predicted"/>
<dbReference type="Proteomes" id="UP000701341">
    <property type="component" value="Unassembled WGS sequence"/>
</dbReference>
<gene>
    <name evidence="1" type="ORF">PCG10_002485</name>
</gene>
<accession>A0A9P5KYX6</accession>
<protein>
    <submittedName>
        <fullName evidence="1">Uncharacterized protein</fullName>
    </submittedName>
</protein>
<evidence type="ECO:0000313" key="1">
    <source>
        <dbReference type="EMBL" id="KAF7516086.1"/>
    </source>
</evidence>
<sequence>MFGDEPGIFRQEFNEATESLAATYCWSAMEEADIAHYLIEFRNRLKFRTHQFETAKAEIPHEMDLNTWAAVLYALISCWVCFVQHGGFKSDTWRPEDDAAACIAQFSFCVSVLA</sequence>
<name>A0A9P5KYX6_PENCR</name>
<evidence type="ECO:0000313" key="2">
    <source>
        <dbReference type="Proteomes" id="UP000701341"/>
    </source>
</evidence>